<proteinExistence type="predicted"/>
<organism evidence="5 6">
    <name type="scientific">Rhodovulum adriaticum</name>
    <name type="common">Rhodopseudomonas adriatica</name>
    <dbReference type="NCBI Taxonomy" id="35804"/>
    <lineage>
        <taxon>Bacteria</taxon>
        <taxon>Pseudomonadati</taxon>
        <taxon>Pseudomonadota</taxon>
        <taxon>Alphaproteobacteria</taxon>
        <taxon>Rhodobacterales</taxon>
        <taxon>Paracoccaceae</taxon>
        <taxon>Rhodovulum</taxon>
    </lineage>
</organism>
<dbReference type="InterPro" id="IPR003439">
    <property type="entry name" value="ABC_transporter-like_ATP-bd"/>
</dbReference>
<evidence type="ECO:0000259" key="4">
    <source>
        <dbReference type="PROSITE" id="PS50893"/>
    </source>
</evidence>
<feature type="domain" description="ABC transporter" evidence="4">
    <location>
        <begin position="6"/>
        <end position="213"/>
    </location>
</feature>
<protein>
    <submittedName>
        <fullName evidence="5">NitT/TauT family transport system ATP-binding protein</fullName>
    </submittedName>
</protein>
<dbReference type="SMART" id="SM00382">
    <property type="entry name" value="AAA"/>
    <property type="match status" value="1"/>
</dbReference>
<dbReference type="PANTHER" id="PTHR42781">
    <property type="entry name" value="SPERMIDINE/PUTRESCINE IMPORT ATP-BINDING PROTEIN POTA"/>
    <property type="match status" value="1"/>
</dbReference>
<keyword evidence="6" id="KW-1185">Reference proteome</keyword>
<dbReference type="SUPFAM" id="SSF52540">
    <property type="entry name" value="P-loop containing nucleoside triphosphate hydrolases"/>
    <property type="match status" value="1"/>
</dbReference>
<sequence length="214" mass="22690">MTGAMLRFAGVDFAHEGQPVLRGLDLAVPEGGITVISGPSGSGKSTLIALAAGLLTPDAGRVDRRCDSLGVVFQNPALLPWKTAQENVAFALSGRVLVRRDRRDRARAALAAVGLAPGDADKYPRQLSGGMCQRVALARALVVEPDLLLCDEPFSALDGDLRRALWQVLGEIHRRRGLTTLLVTHDPEEVSALARGGLAISCGRLDRDGRLRGG</sequence>
<dbReference type="InterPro" id="IPR027417">
    <property type="entry name" value="P-loop_NTPase"/>
</dbReference>
<dbReference type="PROSITE" id="PS00211">
    <property type="entry name" value="ABC_TRANSPORTER_1"/>
    <property type="match status" value="1"/>
</dbReference>
<dbReference type="PANTHER" id="PTHR42781:SF4">
    <property type="entry name" value="SPERMIDINE_PUTRESCINE IMPORT ATP-BINDING PROTEIN POTA"/>
    <property type="match status" value="1"/>
</dbReference>
<keyword evidence="3 5" id="KW-0067">ATP-binding</keyword>
<gene>
    <name evidence="5" type="ORF">EV656_11174</name>
</gene>
<evidence type="ECO:0000256" key="3">
    <source>
        <dbReference type="ARBA" id="ARBA00022840"/>
    </source>
</evidence>
<dbReference type="GO" id="GO:0005524">
    <property type="term" value="F:ATP binding"/>
    <property type="evidence" value="ECO:0007669"/>
    <property type="project" value="UniProtKB-KW"/>
</dbReference>
<dbReference type="InterPro" id="IPR017871">
    <property type="entry name" value="ABC_transporter-like_CS"/>
</dbReference>
<evidence type="ECO:0000256" key="2">
    <source>
        <dbReference type="ARBA" id="ARBA00022741"/>
    </source>
</evidence>
<evidence type="ECO:0000313" key="5">
    <source>
        <dbReference type="EMBL" id="TCP21422.1"/>
    </source>
</evidence>
<evidence type="ECO:0000313" key="6">
    <source>
        <dbReference type="Proteomes" id="UP000295733"/>
    </source>
</evidence>
<reference evidence="5 6" key="1">
    <citation type="submission" date="2019-03" db="EMBL/GenBank/DDBJ databases">
        <title>Genomic Encyclopedia of Type Strains, Phase IV (KMG-IV): sequencing the most valuable type-strain genomes for metagenomic binning, comparative biology and taxonomic classification.</title>
        <authorList>
            <person name="Goeker M."/>
        </authorList>
    </citation>
    <scope>NUCLEOTIDE SEQUENCE [LARGE SCALE GENOMIC DNA]</scope>
    <source>
        <strain evidence="5 6">DSM 2781</strain>
    </source>
</reference>
<dbReference type="GO" id="GO:0016887">
    <property type="term" value="F:ATP hydrolysis activity"/>
    <property type="evidence" value="ECO:0007669"/>
    <property type="project" value="InterPro"/>
</dbReference>
<evidence type="ECO:0000256" key="1">
    <source>
        <dbReference type="ARBA" id="ARBA00022448"/>
    </source>
</evidence>
<dbReference type="AlphaFoldDB" id="A0A4R2NJB7"/>
<dbReference type="Pfam" id="PF00005">
    <property type="entry name" value="ABC_tran"/>
    <property type="match status" value="1"/>
</dbReference>
<dbReference type="PROSITE" id="PS50893">
    <property type="entry name" value="ABC_TRANSPORTER_2"/>
    <property type="match status" value="1"/>
</dbReference>
<dbReference type="EMBL" id="SLXL01000011">
    <property type="protein sequence ID" value="TCP21422.1"/>
    <property type="molecule type" value="Genomic_DNA"/>
</dbReference>
<dbReference type="Proteomes" id="UP000295733">
    <property type="component" value="Unassembled WGS sequence"/>
</dbReference>
<dbReference type="RefSeq" id="WP_132604866.1">
    <property type="nucleotide sequence ID" value="NZ_NRRP01000017.1"/>
</dbReference>
<comment type="caution">
    <text evidence="5">The sequence shown here is derived from an EMBL/GenBank/DDBJ whole genome shotgun (WGS) entry which is preliminary data.</text>
</comment>
<dbReference type="InterPro" id="IPR003593">
    <property type="entry name" value="AAA+_ATPase"/>
</dbReference>
<dbReference type="OrthoDB" id="9802264at2"/>
<name>A0A4R2NJB7_RHOAD</name>
<accession>A0A4R2NJB7</accession>
<keyword evidence="2" id="KW-0547">Nucleotide-binding</keyword>
<keyword evidence="1" id="KW-0813">Transport</keyword>
<dbReference type="InterPro" id="IPR050093">
    <property type="entry name" value="ABC_SmlMolc_Importer"/>
</dbReference>
<dbReference type="Gene3D" id="3.40.50.300">
    <property type="entry name" value="P-loop containing nucleotide triphosphate hydrolases"/>
    <property type="match status" value="1"/>
</dbReference>